<organism evidence="4 5">
    <name type="scientific">Frondihabitans sucicola</name>
    <dbReference type="NCBI Taxonomy" id="1268041"/>
    <lineage>
        <taxon>Bacteria</taxon>
        <taxon>Bacillati</taxon>
        <taxon>Actinomycetota</taxon>
        <taxon>Actinomycetes</taxon>
        <taxon>Micrococcales</taxon>
        <taxon>Microbacteriaceae</taxon>
        <taxon>Frondihabitans</taxon>
    </lineage>
</organism>
<keyword evidence="5" id="KW-1185">Reference proteome</keyword>
<dbReference type="InterPro" id="IPR016181">
    <property type="entry name" value="Acyl_CoA_acyltransferase"/>
</dbReference>
<proteinExistence type="predicted"/>
<dbReference type="PROSITE" id="PS51186">
    <property type="entry name" value="GNAT"/>
    <property type="match status" value="1"/>
</dbReference>
<feature type="domain" description="N-acetyltransferase" evidence="3">
    <location>
        <begin position="15"/>
        <end position="160"/>
    </location>
</feature>
<evidence type="ECO:0000313" key="4">
    <source>
        <dbReference type="EMBL" id="BDZ50120.1"/>
    </source>
</evidence>
<reference evidence="5" key="1">
    <citation type="journal article" date="2019" name="Int. J. Syst. Evol. Microbiol.">
        <title>The Global Catalogue of Microorganisms (GCM) 10K type strain sequencing project: providing services to taxonomists for standard genome sequencing and annotation.</title>
        <authorList>
            <consortium name="The Broad Institute Genomics Platform"/>
            <consortium name="The Broad Institute Genome Sequencing Center for Infectious Disease"/>
            <person name="Wu L."/>
            <person name="Ma J."/>
        </authorList>
    </citation>
    <scope>NUCLEOTIDE SEQUENCE [LARGE SCALE GENOMIC DNA]</scope>
    <source>
        <strain evidence="5">NBRC 108728</strain>
    </source>
</reference>
<evidence type="ECO:0000313" key="5">
    <source>
        <dbReference type="Proteomes" id="UP001321486"/>
    </source>
</evidence>
<keyword evidence="1" id="KW-0808">Transferase</keyword>
<keyword evidence="2" id="KW-0012">Acyltransferase</keyword>
<evidence type="ECO:0000256" key="1">
    <source>
        <dbReference type="ARBA" id="ARBA00022679"/>
    </source>
</evidence>
<accession>A0ABM8GNU7</accession>
<dbReference type="EMBL" id="AP027732">
    <property type="protein sequence ID" value="BDZ50120.1"/>
    <property type="molecule type" value="Genomic_DNA"/>
</dbReference>
<evidence type="ECO:0000259" key="3">
    <source>
        <dbReference type="PROSITE" id="PS51186"/>
    </source>
</evidence>
<dbReference type="PANTHER" id="PTHR10545">
    <property type="entry name" value="DIAMINE N-ACETYLTRANSFERASE"/>
    <property type="match status" value="1"/>
</dbReference>
<evidence type="ECO:0000256" key="2">
    <source>
        <dbReference type="ARBA" id="ARBA00023315"/>
    </source>
</evidence>
<dbReference type="RefSeq" id="WP_286343227.1">
    <property type="nucleotide sequence ID" value="NZ_AP027732.1"/>
</dbReference>
<dbReference type="PANTHER" id="PTHR10545:SF29">
    <property type="entry name" value="GH14572P-RELATED"/>
    <property type="match status" value="1"/>
</dbReference>
<dbReference type="InterPro" id="IPR051016">
    <property type="entry name" value="Diverse_Substrate_AcTransf"/>
</dbReference>
<gene>
    <name evidence="4" type="ORF">GCM10025867_23610</name>
</gene>
<sequence>MTSATPAPDVSVTVRFVEEADESTWKRLYAGYRDFYRLAPDDDVVERVWGWILRRENGLRGLVAVDEADGPIGLATVRTFARPSSGTVGLYLDDLFTSPESRGRGAGSALLARLATLAAEDGASVVRWITAADNNTARSVYDAHATATPWVTYDLQPARG</sequence>
<dbReference type="Pfam" id="PF00583">
    <property type="entry name" value="Acetyltransf_1"/>
    <property type="match status" value="1"/>
</dbReference>
<protein>
    <recommendedName>
        <fullName evidence="3">N-acetyltransferase domain-containing protein</fullName>
    </recommendedName>
</protein>
<dbReference type="SUPFAM" id="SSF55729">
    <property type="entry name" value="Acyl-CoA N-acyltransferases (Nat)"/>
    <property type="match status" value="1"/>
</dbReference>
<dbReference type="Proteomes" id="UP001321486">
    <property type="component" value="Chromosome"/>
</dbReference>
<dbReference type="InterPro" id="IPR000182">
    <property type="entry name" value="GNAT_dom"/>
</dbReference>
<dbReference type="Gene3D" id="3.40.630.30">
    <property type="match status" value="1"/>
</dbReference>
<name>A0ABM8GNU7_9MICO</name>